<feature type="signal peptide" evidence="1">
    <location>
        <begin position="1"/>
        <end position="19"/>
    </location>
</feature>
<feature type="chain" id="PRO_5047391505" evidence="1">
    <location>
        <begin position="20"/>
        <end position="297"/>
    </location>
</feature>
<dbReference type="SMART" id="SM00849">
    <property type="entry name" value="Lactamase_B"/>
    <property type="match status" value="1"/>
</dbReference>
<dbReference type="EC" id="3.5.2.6" evidence="3"/>
<dbReference type="InterPro" id="IPR001279">
    <property type="entry name" value="Metallo-B-lactamas"/>
</dbReference>
<dbReference type="NCBIfam" id="NF033105">
    <property type="entry name" value="bla_subclass_B3"/>
    <property type="match status" value="1"/>
</dbReference>
<evidence type="ECO:0000256" key="1">
    <source>
        <dbReference type="SAM" id="SignalP"/>
    </source>
</evidence>
<evidence type="ECO:0000313" key="4">
    <source>
        <dbReference type="Proteomes" id="UP001215827"/>
    </source>
</evidence>
<dbReference type="Pfam" id="PF00753">
    <property type="entry name" value="Lactamase_B"/>
    <property type="match status" value="1"/>
</dbReference>
<keyword evidence="4" id="KW-1185">Reference proteome</keyword>
<dbReference type="RefSeq" id="WP_278016007.1">
    <property type="nucleotide sequence ID" value="NZ_CP121106.1"/>
</dbReference>
<evidence type="ECO:0000259" key="2">
    <source>
        <dbReference type="SMART" id="SM00849"/>
    </source>
</evidence>
<gene>
    <name evidence="3" type="primary">bla</name>
    <name evidence="3" type="ORF">P7228_14845</name>
</gene>
<organism evidence="3 4">
    <name type="scientific">Altererythrobacter arenosus</name>
    <dbReference type="NCBI Taxonomy" id="3032592"/>
    <lineage>
        <taxon>Bacteria</taxon>
        <taxon>Pseudomonadati</taxon>
        <taxon>Pseudomonadota</taxon>
        <taxon>Alphaproteobacteria</taxon>
        <taxon>Sphingomonadales</taxon>
        <taxon>Erythrobacteraceae</taxon>
        <taxon>Altererythrobacter</taxon>
    </lineage>
</organism>
<reference evidence="3 4" key="1">
    <citation type="submission" date="2023-03" db="EMBL/GenBank/DDBJ databases">
        <title>Altererythrobacter sp. CAU 1644 isolated from sand.</title>
        <authorList>
            <person name="Kim W."/>
        </authorList>
    </citation>
    <scope>NUCLEOTIDE SEQUENCE [LARGE SCALE GENOMIC DNA]</scope>
    <source>
        <strain evidence="3 4">CAU 1644</strain>
    </source>
</reference>
<dbReference type="EMBL" id="CP121106">
    <property type="protein sequence ID" value="WFL77249.1"/>
    <property type="molecule type" value="Genomic_DNA"/>
</dbReference>
<dbReference type="Proteomes" id="UP001215827">
    <property type="component" value="Chromosome"/>
</dbReference>
<keyword evidence="1" id="KW-0732">Signal</keyword>
<dbReference type="InterPro" id="IPR036866">
    <property type="entry name" value="RibonucZ/Hydroxyglut_hydro"/>
</dbReference>
<dbReference type="PROSITE" id="PS51257">
    <property type="entry name" value="PROKAR_LIPOPROTEIN"/>
    <property type="match status" value="1"/>
</dbReference>
<dbReference type="NCBIfam" id="NF012229">
    <property type="entry name" value="bla_class_B_core"/>
    <property type="match status" value="1"/>
</dbReference>
<name>A0ABY8FQF4_9SPHN</name>
<protein>
    <submittedName>
        <fullName evidence="3">Subclass B3 metallo-beta-lactamase</fullName>
        <ecNumber evidence="3">3.5.2.6</ecNumber>
    </submittedName>
</protein>
<dbReference type="PANTHER" id="PTHR42951:SF17">
    <property type="entry name" value="METALLO-BETA-LACTAMASE DOMAIN-CONTAINING PROTEIN"/>
    <property type="match status" value="1"/>
</dbReference>
<feature type="domain" description="Metallo-beta-lactamase" evidence="2">
    <location>
        <begin position="63"/>
        <end position="253"/>
    </location>
</feature>
<evidence type="ECO:0000313" key="3">
    <source>
        <dbReference type="EMBL" id="WFL77249.1"/>
    </source>
</evidence>
<dbReference type="GO" id="GO:0008800">
    <property type="term" value="F:beta-lactamase activity"/>
    <property type="evidence" value="ECO:0007669"/>
    <property type="project" value="UniProtKB-EC"/>
</dbReference>
<dbReference type="InterPro" id="IPR050855">
    <property type="entry name" value="NDM-1-like"/>
</dbReference>
<sequence length="297" mass="32093">MFARLIPLAAMMLAGCASVDTEARSVAQDRQAFLDTCEDWDEWEKPAPPFRIYGNSYYVGTCGIAAILITGEDGHVLIDGGSRGGGPLVEASIRQLGYRIEDVKTLLHSHEHFDHVGGLAYLQRKSGAQLVASHGAAKALESGEVQPDDPQYGMEGGFEPITVARKVRSFEAVSLGKIALLPLTTPGHTSGALSWSWWSCEKTDCKVLVYADSLSPVSSETYRYGDHPEYIESYRAGLKALADLPCDIVITPHPSASQMLARMQDEDGLVDKAGCRSYASGVEARLAKRLSDEVGAE</sequence>
<accession>A0ABY8FQF4</accession>
<proteinExistence type="predicted"/>
<keyword evidence="3" id="KW-0378">Hydrolase</keyword>
<dbReference type="CDD" id="cd16315">
    <property type="entry name" value="EVM-1-like_MBL-B3"/>
    <property type="match status" value="1"/>
</dbReference>
<dbReference type="Gene3D" id="3.60.15.10">
    <property type="entry name" value="Ribonuclease Z/Hydroxyacylglutathione hydrolase-like"/>
    <property type="match status" value="1"/>
</dbReference>
<dbReference type="PANTHER" id="PTHR42951">
    <property type="entry name" value="METALLO-BETA-LACTAMASE DOMAIN-CONTAINING"/>
    <property type="match status" value="1"/>
</dbReference>
<dbReference type="SUPFAM" id="SSF56281">
    <property type="entry name" value="Metallo-hydrolase/oxidoreductase"/>
    <property type="match status" value="1"/>
</dbReference>